<organism evidence="1 2">
    <name type="scientific">Helianthus annuus</name>
    <name type="common">Common sunflower</name>
    <dbReference type="NCBI Taxonomy" id="4232"/>
    <lineage>
        <taxon>Eukaryota</taxon>
        <taxon>Viridiplantae</taxon>
        <taxon>Streptophyta</taxon>
        <taxon>Embryophyta</taxon>
        <taxon>Tracheophyta</taxon>
        <taxon>Spermatophyta</taxon>
        <taxon>Magnoliopsida</taxon>
        <taxon>eudicotyledons</taxon>
        <taxon>Gunneridae</taxon>
        <taxon>Pentapetalae</taxon>
        <taxon>asterids</taxon>
        <taxon>campanulids</taxon>
        <taxon>Asterales</taxon>
        <taxon>Asteraceae</taxon>
        <taxon>Asteroideae</taxon>
        <taxon>Heliantheae alliance</taxon>
        <taxon>Heliantheae</taxon>
        <taxon>Helianthus</taxon>
    </lineage>
</organism>
<evidence type="ECO:0000313" key="1">
    <source>
        <dbReference type="EMBL" id="KAF5777814.1"/>
    </source>
</evidence>
<reference evidence="1" key="1">
    <citation type="journal article" date="2017" name="Nature">
        <title>The sunflower genome provides insights into oil metabolism, flowering and Asterid evolution.</title>
        <authorList>
            <person name="Badouin H."/>
            <person name="Gouzy J."/>
            <person name="Grassa C.J."/>
            <person name="Murat F."/>
            <person name="Staton S.E."/>
            <person name="Cottret L."/>
            <person name="Lelandais-Briere C."/>
            <person name="Owens G.L."/>
            <person name="Carrere S."/>
            <person name="Mayjonade B."/>
            <person name="Legrand L."/>
            <person name="Gill N."/>
            <person name="Kane N.C."/>
            <person name="Bowers J.E."/>
            <person name="Hubner S."/>
            <person name="Bellec A."/>
            <person name="Berard A."/>
            <person name="Berges H."/>
            <person name="Blanchet N."/>
            <person name="Boniface M.C."/>
            <person name="Brunel D."/>
            <person name="Catrice O."/>
            <person name="Chaidir N."/>
            <person name="Claudel C."/>
            <person name="Donnadieu C."/>
            <person name="Faraut T."/>
            <person name="Fievet G."/>
            <person name="Helmstetter N."/>
            <person name="King M."/>
            <person name="Knapp S.J."/>
            <person name="Lai Z."/>
            <person name="Le Paslier M.C."/>
            <person name="Lippi Y."/>
            <person name="Lorenzon L."/>
            <person name="Mandel J.R."/>
            <person name="Marage G."/>
            <person name="Marchand G."/>
            <person name="Marquand E."/>
            <person name="Bret-Mestries E."/>
            <person name="Morien E."/>
            <person name="Nambeesan S."/>
            <person name="Nguyen T."/>
            <person name="Pegot-Espagnet P."/>
            <person name="Pouilly N."/>
            <person name="Raftis F."/>
            <person name="Sallet E."/>
            <person name="Schiex T."/>
            <person name="Thomas J."/>
            <person name="Vandecasteele C."/>
            <person name="Vares D."/>
            <person name="Vear F."/>
            <person name="Vautrin S."/>
            <person name="Crespi M."/>
            <person name="Mangin B."/>
            <person name="Burke J.M."/>
            <person name="Salse J."/>
            <person name="Munos S."/>
            <person name="Vincourt P."/>
            <person name="Rieseberg L.H."/>
            <person name="Langlade N.B."/>
        </authorList>
    </citation>
    <scope>NUCLEOTIDE SEQUENCE</scope>
    <source>
        <tissue evidence="1">Leaves</tissue>
    </source>
</reference>
<dbReference type="AlphaFoldDB" id="A0A9K3MVR7"/>
<reference evidence="1" key="2">
    <citation type="submission" date="2020-06" db="EMBL/GenBank/DDBJ databases">
        <title>Helianthus annuus Genome sequencing and assembly Release 2.</title>
        <authorList>
            <person name="Gouzy J."/>
            <person name="Langlade N."/>
            <person name="Munos S."/>
        </authorList>
    </citation>
    <scope>NUCLEOTIDE SEQUENCE</scope>
    <source>
        <tissue evidence="1">Leaves</tissue>
    </source>
</reference>
<keyword evidence="2" id="KW-1185">Reference proteome</keyword>
<name>A0A9K3MVR7_HELAN</name>
<comment type="caution">
    <text evidence="1">The sequence shown here is derived from an EMBL/GenBank/DDBJ whole genome shotgun (WGS) entry which is preliminary data.</text>
</comment>
<proteinExistence type="predicted"/>
<sequence length="52" mass="6025">MINKQTKKVKGLNLLKRIKVLIKTNKGKRENTKHTYWCVCGIDQEGEAKNKP</sequence>
<dbReference type="Gramene" id="mRNA:HanXRQr2_Chr12g0540081">
    <property type="protein sequence ID" value="CDS:HanXRQr2_Chr12g0540081.1"/>
    <property type="gene ID" value="HanXRQr2_Chr12g0540081"/>
</dbReference>
<dbReference type="Proteomes" id="UP000215914">
    <property type="component" value="Unassembled WGS sequence"/>
</dbReference>
<protein>
    <submittedName>
        <fullName evidence="1">Uncharacterized protein</fullName>
    </submittedName>
</protein>
<gene>
    <name evidence="1" type="ORF">HanXRQr2_Chr12g0540081</name>
</gene>
<evidence type="ECO:0000313" key="2">
    <source>
        <dbReference type="Proteomes" id="UP000215914"/>
    </source>
</evidence>
<accession>A0A9K3MVR7</accession>
<dbReference type="EMBL" id="MNCJ02000327">
    <property type="protein sequence ID" value="KAF5777814.1"/>
    <property type="molecule type" value="Genomic_DNA"/>
</dbReference>